<evidence type="ECO:0000313" key="2">
    <source>
        <dbReference type="Proteomes" id="UP000322234"/>
    </source>
</evidence>
<comment type="caution">
    <text evidence="1">The sequence shown here is derived from an EMBL/GenBank/DDBJ whole genome shotgun (WGS) entry which is preliminary data.</text>
</comment>
<gene>
    <name evidence="1" type="ORF">E5288_WYG014283</name>
</gene>
<sequence length="79" mass="8968">MTKEPSIFKEAAAVCPEDDLAMTWFENCDPKSSKVLEMNRGTQKRRRLPEVPLVGNLCLLPSLLCCEVTTVEPGSWFYF</sequence>
<dbReference type="EMBL" id="VBQZ03000020">
    <property type="protein sequence ID" value="MXQ84202.1"/>
    <property type="molecule type" value="Genomic_DNA"/>
</dbReference>
<organism evidence="1 2">
    <name type="scientific">Bos mutus</name>
    <name type="common">wild yak</name>
    <dbReference type="NCBI Taxonomy" id="72004"/>
    <lineage>
        <taxon>Eukaryota</taxon>
        <taxon>Metazoa</taxon>
        <taxon>Chordata</taxon>
        <taxon>Craniata</taxon>
        <taxon>Vertebrata</taxon>
        <taxon>Euteleostomi</taxon>
        <taxon>Mammalia</taxon>
        <taxon>Eutheria</taxon>
        <taxon>Laurasiatheria</taxon>
        <taxon>Artiodactyla</taxon>
        <taxon>Ruminantia</taxon>
        <taxon>Pecora</taxon>
        <taxon>Bovidae</taxon>
        <taxon>Bovinae</taxon>
        <taxon>Bos</taxon>
    </lineage>
</organism>
<evidence type="ECO:0000313" key="1">
    <source>
        <dbReference type="EMBL" id="MXQ84202.1"/>
    </source>
</evidence>
<name>A0A6B0R4I4_9CETA</name>
<accession>A0A6B0R4I4</accession>
<dbReference type="Proteomes" id="UP000322234">
    <property type="component" value="Unassembled WGS sequence"/>
</dbReference>
<reference evidence="1" key="1">
    <citation type="submission" date="2019-10" db="EMBL/GenBank/DDBJ databases">
        <title>The sequence and de novo assembly of the wild yak genome.</title>
        <authorList>
            <person name="Liu Y."/>
        </authorList>
    </citation>
    <scope>NUCLEOTIDE SEQUENCE [LARGE SCALE GENOMIC DNA]</scope>
    <source>
        <strain evidence="1">WY2019</strain>
    </source>
</reference>
<dbReference type="AlphaFoldDB" id="A0A6B0R4I4"/>
<protein>
    <submittedName>
        <fullName evidence="1">Uncharacterized protein</fullName>
    </submittedName>
</protein>
<proteinExistence type="predicted"/>
<keyword evidence="2" id="KW-1185">Reference proteome</keyword>